<keyword evidence="2" id="KW-1185">Reference proteome</keyword>
<name>A0A7X2IN45_9BURK</name>
<evidence type="ECO:0000313" key="2">
    <source>
        <dbReference type="Proteomes" id="UP000446768"/>
    </source>
</evidence>
<comment type="caution">
    <text evidence="1">The sequence shown here is derived from an EMBL/GenBank/DDBJ whole genome shotgun (WGS) entry which is preliminary data.</text>
</comment>
<dbReference type="EMBL" id="WKJJ01000007">
    <property type="protein sequence ID" value="MRV72518.1"/>
    <property type="molecule type" value="Genomic_DNA"/>
</dbReference>
<gene>
    <name evidence="1" type="ORF">GJ700_12440</name>
</gene>
<dbReference type="Proteomes" id="UP000446768">
    <property type="component" value="Unassembled WGS sequence"/>
</dbReference>
<reference evidence="1 2" key="1">
    <citation type="submission" date="2019-11" db="EMBL/GenBank/DDBJ databases">
        <title>Novel species isolated from a subtropical stream in China.</title>
        <authorList>
            <person name="Lu H."/>
        </authorList>
    </citation>
    <scope>NUCLEOTIDE SEQUENCE [LARGE SCALE GENOMIC DNA]</scope>
    <source>
        <strain evidence="1 2">FT92W</strain>
    </source>
</reference>
<protein>
    <submittedName>
        <fullName evidence="1">Uncharacterized protein</fullName>
    </submittedName>
</protein>
<sequence>MSDTKKTDTKMMEEAMKAVSILPRLNADERSSYLSALLLISYKLLRTVEGDEFVLGWLQSALTEVQTEAPDVSIKELH</sequence>
<dbReference type="RefSeq" id="WP_154374175.1">
    <property type="nucleotide sequence ID" value="NZ_WKJJ01000007.1"/>
</dbReference>
<organism evidence="1 2">
    <name type="scientific">Pseudoduganella rivuli</name>
    <dbReference type="NCBI Taxonomy" id="2666085"/>
    <lineage>
        <taxon>Bacteria</taxon>
        <taxon>Pseudomonadati</taxon>
        <taxon>Pseudomonadota</taxon>
        <taxon>Betaproteobacteria</taxon>
        <taxon>Burkholderiales</taxon>
        <taxon>Oxalobacteraceae</taxon>
        <taxon>Telluria group</taxon>
        <taxon>Pseudoduganella</taxon>
    </lineage>
</organism>
<evidence type="ECO:0000313" key="1">
    <source>
        <dbReference type="EMBL" id="MRV72518.1"/>
    </source>
</evidence>
<proteinExistence type="predicted"/>
<dbReference type="AlphaFoldDB" id="A0A7X2IN45"/>
<accession>A0A7X2IN45</accession>